<dbReference type="Gene3D" id="3.40.50.1820">
    <property type="entry name" value="alpha/beta hydrolase"/>
    <property type="match status" value="1"/>
</dbReference>
<gene>
    <name evidence="1" type="ORF">ILUMI_19458</name>
</gene>
<reference evidence="1" key="1">
    <citation type="submission" date="2019-08" db="EMBL/GenBank/DDBJ databases">
        <title>The genome of the North American firefly Photinus pyralis.</title>
        <authorList>
            <consortium name="Photinus pyralis genome working group"/>
            <person name="Fallon T.R."/>
            <person name="Sander Lower S.E."/>
            <person name="Weng J.-K."/>
        </authorList>
    </citation>
    <scope>NUCLEOTIDE SEQUENCE</scope>
    <source>
        <strain evidence="1">TRF0915ILg1</strain>
        <tissue evidence="1">Whole body</tissue>
    </source>
</reference>
<comment type="caution">
    <text evidence="1">The sequence shown here is derived from an EMBL/GenBank/DDBJ whole genome shotgun (WGS) entry which is preliminary data.</text>
</comment>
<dbReference type="AlphaFoldDB" id="A0A8K0CG85"/>
<dbReference type="SUPFAM" id="SSF53474">
    <property type="entry name" value="alpha/beta-Hydrolases"/>
    <property type="match status" value="1"/>
</dbReference>
<dbReference type="InterPro" id="IPR029058">
    <property type="entry name" value="AB_hydrolase_fold"/>
</dbReference>
<evidence type="ECO:0000313" key="2">
    <source>
        <dbReference type="Proteomes" id="UP000801492"/>
    </source>
</evidence>
<evidence type="ECO:0008006" key="3">
    <source>
        <dbReference type="Google" id="ProtNLM"/>
    </source>
</evidence>
<accession>A0A8K0CG85</accession>
<feature type="non-terminal residue" evidence="1">
    <location>
        <position position="251"/>
    </location>
</feature>
<dbReference type="Proteomes" id="UP000801492">
    <property type="component" value="Unassembled WGS sequence"/>
</dbReference>
<protein>
    <recommendedName>
        <fullName evidence="3">Gastric triacylglycerol lipase</fullName>
    </recommendedName>
</protein>
<dbReference type="PANTHER" id="PTHR11005">
    <property type="entry name" value="LYSOSOMAL ACID LIPASE-RELATED"/>
    <property type="match status" value="1"/>
</dbReference>
<proteinExistence type="predicted"/>
<keyword evidence="2" id="KW-1185">Reference proteome</keyword>
<evidence type="ECO:0000313" key="1">
    <source>
        <dbReference type="EMBL" id="KAF2886715.1"/>
    </source>
</evidence>
<dbReference type="EMBL" id="VTPC01086697">
    <property type="protein sequence ID" value="KAF2886715.1"/>
    <property type="molecule type" value="Genomic_DNA"/>
</dbReference>
<dbReference type="OrthoDB" id="9974421at2759"/>
<name>A0A8K0CG85_IGNLU</name>
<organism evidence="1 2">
    <name type="scientific">Ignelater luminosus</name>
    <name type="common">Cucubano</name>
    <name type="synonym">Pyrophorus luminosus</name>
    <dbReference type="NCBI Taxonomy" id="2038154"/>
    <lineage>
        <taxon>Eukaryota</taxon>
        <taxon>Metazoa</taxon>
        <taxon>Ecdysozoa</taxon>
        <taxon>Arthropoda</taxon>
        <taxon>Hexapoda</taxon>
        <taxon>Insecta</taxon>
        <taxon>Pterygota</taxon>
        <taxon>Neoptera</taxon>
        <taxon>Endopterygota</taxon>
        <taxon>Coleoptera</taxon>
        <taxon>Polyphaga</taxon>
        <taxon>Elateriformia</taxon>
        <taxon>Elateroidea</taxon>
        <taxon>Elateridae</taxon>
        <taxon>Agrypninae</taxon>
        <taxon>Pyrophorini</taxon>
        <taxon>Ignelater</taxon>
    </lineage>
</organism>
<sequence length="251" mass="28018">IHEYGLYDLPASIDYALEATNQTSLYFLGHSIGATALFILCSLRPTYNSKVKLANALAPAAIISHQVSPFTQLLLSLLPPLMATLKSQGIWEVFPQRKVFSKLGEMLCNDHAVTQSLCLNLMFSAVGTNYEQFNSSMFPTALKYYPAGTSVDVVSHVYEIFSGQFKPLNINSNESVYYNLSKVTVPVALHYGEGDALVTKKDNEILASKLGNAVGIFRVPHPRFNHIDFMWSTDSKILLYDYLITLMNKYK</sequence>